<sequence length="123" mass="15123">MRVKNYKIVNENFFDLLDKKKVLIEIIDKYSYNENMIFSSYQWSKDLQMYLFLTYIGNDKMNAAELYVNRFYWFKKFYYDYSKTEGNDVGIEQQITMLLEEMVNDLPNDFDWNVIEEIYNLFP</sequence>
<dbReference type="Proteomes" id="UP000215539">
    <property type="component" value="Chromosome 1"/>
</dbReference>
<reference evidence="1 3" key="1">
    <citation type="submission" date="2016-02" db="EMBL/GenBank/DDBJ databases">
        <authorList>
            <person name="Holder M.E."/>
            <person name="Ajami N.J."/>
            <person name="Petrosino J.F."/>
        </authorList>
    </citation>
    <scope>NUCLEOTIDE SEQUENCE [LARGE SCALE GENOMIC DNA]</scope>
    <source>
        <strain evidence="1 3">CCUG 32990</strain>
    </source>
</reference>
<evidence type="ECO:0000313" key="3">
    <source>
        <dbReference type="Proteomes" id="UP000065822"/>
    </source>
</evidence>
<evidence type="ECO:0000313" key="4">
    <source>
        <dbReference type="Proteomes" id="UP000215539"/>
    </source>
</evidence>
<evidence type="ECO:0000313" key="2">
    <source>
        <dbReference type="EMBL" id="SNV15580.1"/>
    </source>
</evidence>
<gene>
    <name evidence="1" type="ORF">AXF12_10225</name>
    <name evidence="2" type="ORF">SAMEA44541418_02113</name>
</gene>
<dbReference type="RefSeq" id="WP_066430836.1">
    <property type="nucleotide sequence ID" value="NZ_CP014227.1"/>
</dbReference>
<dbReference type="EMBL" id="CP014227">
    <property type="protein sequence ID" value="AMD85852.1"/>
    <property type="molecule type" value="Genomic_DNA"/>
</dbReference>
<name>A0AAX2H209_9FLAO</name>
<reference evidence="2 4" key="2">
    <citation type="submission" date="2017-06" db="EMBL/GenBank/DDBJ databases">
        <authorList>
            <consortium name="Pathogen Informatics"/>
        </authorList>
    </citation>
    <scope>NUCLEOTIDE SEQUENCE [LARGE SCALE GENOMIC DNA]</scope>
    <source>
        <strain evidence="2 4">NCTC12947</strain>
    </source>
</reference>
<organism evidence="2 4">
    <name type="scientific">Capnocytophaga haemolytica</name>
    <dbReference type="NCBI Taxonomy" id="45243"/>
    <lineage>
        <taxon>Bacteria</taxon>
        <taxon>Pseudomonadati</taxon>
        <taxon>Bacteroidota</taxon>
        <taxon>Flavobacteriia</taxon>
        <taxon>Flavobacteriales</taxon>
        <taxon>Flavobacteriaceae</taxon>
        <taxon>Capnocytophaga</taxon>
    </lineage>
</organism>
<proteinExistence type="predicted"/>
<dbReference type="EMBL" id="LT906449">
    <property type="protein sequence ID" value="SNV15580.1"/>
    <property type="molecule type" value="Genomic_DNA"/>
</dbReference>
<protein>
    <recommendedName>
        <fullName evidence="5">Transposase</fullName>
    </recommendedName>
</protein>
<accession>A0AAX2H209</accession>
<dbReference type="AlphaFoldDB" id="A0AAX2H209"/>
<dbReference type="KEGG" id="chg:AXF12_10225"/>
<dbReference type="Proteomes" id="UP000065822">
    <property type="component" value="Chromosome"/>
</dbReference>
<evidence type="ECO:0008006" key="5">
    <source>
        <dbReference type="Google" id="ProtNLM"/>
    </source>
</evidence>
<keyword evidence="3" id="KW-1185">Reference proteome</keyword>
<evidence type="ECO:0000313" key="1">
    <source>
        <dbReference type="EMBL" id="AMD85852.1"/>
    </source>
</evidence>